<keyword evidence="3" id="KW-0804">Transcription</keyword>
<sequence length="296" mass="34416">MLKIIAKYNSVKSMMKQQYESEFIGFKDELSSFIFRLLTNRQDTEDIVHDTYIKGLDNIKKFQGKSSLKTWVFSIALNSAKNQLKGKKRWVENSQDYGAALHSKSPELIDKMRMIFETTPERDYEIKEHISYCFNCINKTLLLKQQVCILLKEVYHFKVSEIIEITGFTEGIVKHSLADARKNMIRIFDNRCAFVNKKGICHQCTTLKGVLNPKQDAHVKAQELKLIKEKDRQNSDYLFDLRLELVQGINPLHAKNSILNTYMLENNENWVEEGKKKHVLGKNTDAIVSDCKIRES</sequence>
<organism evidence="5 6">
    <name type="scientific">Flavivirga jejuensis</name>
    <dbReference type="NCBI Taxonomy" id="870487"/>
    <lineage>
        <taxon>Bacteria</taxon>
        <taxon>Pseudomonadati</taxon>
        <taxon>Bacteroidota</taxon>
        <taxon>Flavobacteriia</taxon>
        <taxon>Flavobacteriales</taxon>
        <taxon>Flavobacteriaceae</taxon>
        <taxon>Flavivirga</taxon>
    </lineage>
</organism>
<accession>A0ABT8WJ72</accession>
<dbReference type="NCBIfam" id="TIGR02937">
    <property type="entry name" value="sigma70-ECF"/>
    <property type="match status" value="1"/>
</dbReference>
<dbReference type="Gene3D" id="1.10.1740.10">
    <property type="match status" value="1"/>
</dbReference>
<dbReference type="SUPFAM" id="SSF88946">
    <property type="entry name" value="Sigma2 domain of RNA polymerase sigma factors"/>
    <property type="match status" value="1"/>
</dbReference>
<dbReference type="InterPro" id="IPR007627">
    <property type="entry name" value="RNA_pol_sigma70_r2"/>
</dbReference>
<protein>
    <submittedName>
        <fullName evidence="5">RNA polymerase sigma factor</fullName>
    </submittedName>
</protein>
<proteinExistence type="predicted"/>
<evidence type="ECO:0000256" key="1">
    <source>
        <dbReference type="ARBA" id="ARBA00023015"/>
    </source>
</evidence>
<dbReference type="PANTHER" id="PTHR43133">
    <property type="entry name" value="RNA POLYMERASE ECF-TYPE SIGMA FACTO"/>
    <property type="match status" value="1"/>
</dbReference>
<evidence type="ECO:0000259" key="4">
    <source>
        <dbReference type="Pfam" id="PF04542"/>
    </source>
</evidence>
<dbReference type="Proteomes" id="UP001176806">
    <property type="component" value="Unassembled WGS sequence"/>
</dbReference>
<dbReference type="RefSeq" id="WP_303300224.1">
    <property type="nucleotide sequence ID" value="NZ_BAABDA010000042.1"/>
</dbReference>
<dbReference type="Pfam" id="PF04542">
    <property type="entry name" value="Sigma70_r2"/>
    <property type="match status" value="1"/>
</dbReference>
<dbReference type="InterPro" id="IPR013325">
    <property type="entry name" value="RNA_pol_sigma_r2"/>
</dbReference>
<dbReference type="InterPro" id="IPR014284">
    <property type="entry name" value="RNA_pol_sigma-70_dom"/>
</dbReference>
<keyword evidence="1" id="KW-0805">Transcription regulation</keyword>
<evidence type="ECO:0000256" key="2">
    <source>
        <dbReference type="ARBA" id="ARBA00023082"/>
    </source>
</evidence>
<dbReference type="PANTHER" id="PTHR43133:SF60">
    <property type="entry name" value="RNA POLYMERASE SIGMA FACTOR SIGV"/>
    <property type="match status" value="1"/>
</dbReference>
<comment type="caution">
    <text evidence="5">The sequence shown here is derived from an EMBL/GenBank/DDBJ whole genome shotgun (WGS) entry which is preliminary data.</text>
</comment>
<name>A0ABT8WJ72_9FLAO</name>
<dbReference type="EMBL" id="JAUOEL010000001">
    <property type="protein sequence ID" value="MDO5973158.1"/>
    <property type="molecule type" value="Genomic_DNA"/>
</dbReference>
<evidence type="ECO:0000256" key="3">
    <source>
        <dbReference type="ARBA" id="ARBA00023163"/>
    </source>
</evidence>
<reference evidence="5" key="1">
    <citation type="submission" date="2023-07" db="EMBL/GenBank/DDBJ databases">
        <title>Two novel species in the genus Flavivirga.</title>
        <authorList>
            <person name="Kwon K."/>
        </authorList>
    </citation>
    <scope>NUCLEOTIDE SEQUENCE</scope>
    <source>
        <strain evidence="5">KACC 14158</strain>
    </source>
</reference>
<feature type="domain" description="RNA polymerase sigma-70 region 2" evidence="4">
    <location>
        <begin position="28"/>
        <end position="89"/>
    </location>
</feature>
<gene>
    <name evidence="5" type="ORF">Q4Q40_03095</name>
</gene>
<evidence type="ECO:0000313" key="5">
    <source>
        <dbReference type="EMBL" id="MDO5973158.1"/>
    </source>
</evidence>
<dbReference type="InterPro" id="IPR039425">
    <property type="entry name" value="RNA_pol_sigma-70-like"/>
</dbReference>
<evidence type="ECO:0000313" key="6">
    <source>
        <dbReference type="Proteomes" id="UP001176806"/>
    </source>
</evidence>
<keyword evidence="6" id="KW-1185">Reference proteome</keyword>
<keyword evidence="2" id="KW-0731">Sigma factor</keyword>